<evidence type="ECO:0000256" key="7">
    <source>
        <dbReference type="ARBA" id="ARBA00022842"/>
    </source>
</evidence>
<dbReference type="PROSITE" id="PS50011">
    <property type="entry name" value="PROTEIN_KINASE_DOM"/>
    <property type="match status" value="1"/>
</dbReference>
<name>A0A3Q3X672_MOLML</name>
<dbReference type="Gene3D" id="1.10.510.10">
    <property type="entry name" value="Transferase(Phosphotransferase) domain 1"/>
    <property type="match status" value="1"/>
</dbReference>
<dbReference type="Gene3D" id="3.90.810.10">
    <property type="entry name" value="CRIB domain"/>
    <property type="match status" value="1"/>
</dbReference>
<dbReference type="FunFam" id="3.30.200.20:FF:000141">
    <property type="entry name" value="Non-specific serine/threonine protein kinase"/>
    <property type="match status" value="1"/>
</dbReference>
<keyword evidence="4" id="KW-0479">Metal-binding</keyword>
<dbReference type="Gene3D" id="3.30.200.20">
    <property type="entry name" value="Phosphorylase Kinase, domain 1"/>
    <property type="match status" value="1"/>
</dbReference>
<evidence type="ECO:0000256" key="5">
    <source>
        <dbReference type="ARBA" id="ARBA00022741"/>
    </source>
</evidence>
<dbReference type="PANTHER" id="PTHR45832:SF3">
    <property type="entry name" value="NON-SPECIFIC SERINE_THREONINE PROTEIN KINASE"/>
    <property type="match status" value="1"/>
</dbReference>
<dbReference type="PROSITE" id="PS00107">
    <property type="entry name" value="PROTEIN_KINASE_ATP"/>
    <property type="match status" value="1"/>
</dbReference>
<dbReference type="PROSITE" id="PS50108">
    <property type="entry name" value="CRIB"/>
    <property type="match status" value="1"/>
</dbReference>
<protein>
    <recommendedName>
        <fullName evidence="2">non-specific serine/threonine protein kinase</fullName>
        <ecNumber evidence="2">2.7.11.1</ecNumber>
    </recommendedName>
</protein>
<feature type="region of interest" description="Disordered" evidence="9">
    <location>
        <begin position="170"/>
        <end position="313"/>
    </location>
</feature>
<dbReference type="GO" id="GO:0004674">
    <property type="term" value="F:protein serine/threonine kinase activity"/>
    <property type="evidence" value="ECO:0007669"/>
    <property type="project" value="UniProtKB-EC"/>
</dbReference>
<dbReference type="InterPro" id="IPR017441">
    <property type="entry name" value="Protein_kinase_ATP_BS"/>
</dbReference>
<dbReference type="OMA" id="ESYHYLE"/>
<dbReference type="InterPro" id="IPR000095">
    <property type="entry name" value="CRIB_dom"/>
</dbReference>
<feature type="binding site" evidence="8">
    <location>
        <position position="364"/>
    </location>
    <ligand>
        <name>ATP</name>
        <dbReference type="ChEBI" id="CHEBI:30616"/>
    </ligand>
</feature>
<dbReference type="AlphaFoldDB" id="A0A3Q3X672"/>
<dbReference type="Ensembl" id="ENSMMOT00000024071.1">
    <property type="protein sequence ID" value="ENSMMOP00000023675.1"/>
    <property type="gene ID" value="ENSMMOG00000018023.1"/>
</dbReference>
<keyword evidence="5 8" id="KW-0547">Nucleotide-binding</keyword>
<dbReference type="SMART" id="SM00285">
    <property type="entry name" value="PBD"/>
    <property type="match status" value="1"/>
</dbReference>
<evidence type="ECO:0000259" key="10">
    <source>
        <dbReference type="PROSITE" id="PS50011"/>
    </source>
</evidence>
<feature type="domain" description="CRIB" evidence="11">
    <location>
        <begin position="13"/>
        <end position="26"/>
    </location>
</feature>
<dbReference type="FunFam" id="1.10.510.10:FF:000768">
    <property type="entry name" value="Non-specific serine/threonine protein kinase"/>
    <property type="match status" value="1"/>
</dbReference>
<dbReference type="Pfam" id="PF00069">
    <property type="entry name" value="Pkinase"/>
    <property type="match status" value="1"/>
</dbReference>
<dbReference type="InterPro" id="IPR000719">
    <property type="entry name" value="Prot_kinase_dom"/>
</dbReference>
<feature type="compositionally biased region" description="Low complexity" evidence="9">
    <location>
        <begin position="293"/>
        <end position="302"/>
    </location>
</feature>
<dbReference type="EC" id="2.7.11.1" evidence="2"/>
<feature type="compositionally biased region" description="Basic and acidic residues" evidence="9">
    <location>
        <begin position="244"/>
        <end position="255"/>
    </location>
</feature>
<dbReference type="Proteomes" id="UP000261620">
    <property type="component" value="Unplaced"/>
</dbReference>
<reference evidence="12" key="2">
    <citation type="submission" date="2025-09" db="UniProtKB">
        <authorList>
            <consortium name="Ensembl"/>
        </authorList>
    </citation>
    <scope>IDENTIFICATION</scope>
</reference>
<evidence type="ECO:0000256" key="4">
    <source>
        <dbReference type="ARBA" id="ARBA00022723"/>
    </source>
</evidence>
<keyword evidence="13" id="KW-1185">Reference proteome</keyword>
<dbReference type="GO" id="GO:0005524">
    <property type="term" value="F:ATP binding"/>
    <property type="evidence" value="ECO:0007669"/>
    <property type="project" value="UniProtKB-UniRule"/>
</dbReference>
<dbReference type="PANTHER" id="PTHR45832">
    <property type="entry name" value="SERINE/THREONINE-PROTEIN KINASE SAMKA-RELATED-RELATED"/>
    <property type="match status" value="1"/>
</dbReference>
<comment type="cofactor">
    <cofactor evidence="1">
        <name>Mg(2+)</name>
        <dbReference type="ChEBI" id="CHEBI:18420"/>
    </cofactor>
</comment>
<feature type="compositionally biased region" description="Low complexity" evidence="9">
    <location>
        <begin position="175"/>
        <end position="185"/>
    </location>
</feature>
<dbReference type="GO" id="GO:0046872">
    <property type="term" value="F:metal ion binding"/>
    <property type="evidence" value="ECO:0007669"/>
    <property type="project" value="UniProtKB-KW"/>
</dbReference>
<evidence type="ECO:0000256" key="9">
    <source>
        <dbReference type="SAM" id="MobiDB-lite"/>
    </source>
</evidence>
<dbReference type="Pfam" id="PF00786">
    <property type="entry name" value="PBD"/>
    <property type="match status" value="1"/>
</dbReference>
<feature type="compositionally biased region" description="Polar residues" evidence="9">
    <location>
        <begin position="207"/>
        <end position="217"/>
    </location>
</feature>
<feature type="compositionally biased region" description="Low complexity" evidence="9">
    <location>
        <begin position="257"/>
        <end position="276"/>
    </location>
</feature>
<evidence type="ECO:0000259" key="11">
    <source>
        <dbReference type="PROSITE" id="PS50108"/>
    </source>
</evidence>
<evidence type="ECO:0000256" key="6">
    <source>
        <dbReference type="ARBA" id="ARBA00022840"/>
    </source>
</evidence>
<evidence type="ECO:0000256" key="2">
    <source>
        <dbReference type="ARBA" id="ARBA00012513"/>
    </source>
</evidence>
<dbReference type="InterPro" id="IPR036936">
    <property type="entry name" value="CRIB_dom_sf"/>
</dbReference>
<proteinExistence type="predicted"/>
<organism evidence="12 13">
    <name type="scientific">Mola mola</name>
    <name type="common">Ocean sunfish</name>
    <name type="synonym">Tetraodon mola</name>
    <dbReference type="NCBI Taxonomy" id="94237"/>
    <lineage>
        <taxon>Eukaryota</taxon>
        <taxon>Metazoa</taxon>
        <taxon>Chordata</taxon>
        <taxon>Craniata</taxon>
        <taxon>Vertebrata</taxon>
        <taxon>Euteleostomi</taxon>
        <taxon>Actinopterygii</taxon>
        <taxon>Neopterygii</taxon>
        <taxon>Teleostei</taxon>
        <taxon>Neoteleostei</taxon>
        <taxon>Acanthomorphata</taxon>
        <taxon>Eupercaria</taxon>
        <taxon>Tetraodontiformes</taxon>
        <taxon>Molidae</taxon>
        <taxon>Mola</taxon>
    </lineage>
</organism>
<dbReference type="STRING" id="94237.ENSMMOP00000023675"/>
<keyword evidence="6 8" id="KW-0067">ATP-binding</keyword>
<feature type="domain" description="Protein kinase" evidence="10">
    <location>
        <begin position="335"/>
        <end position="580"/>
    </location>
</feature>
<evidence type="ECO:0000256" key="1">
    <source>
        <dbReference type="ARBA" id="ARBA00001946"/>
    </source>
</evidence>
<evidence type="ECO:0000313" key="13">
    <source>
        <dbReference type="Proteomes" id="UP000261620"/>
    </source>
</evidence>
<evidence type="ECO:0000313" key="12">
    <source>
        <dbReference type="Ensembl" id="ENSMMOP00000023675.1"/>
    </source>
</evidence>
<reference evidence="12" key="1">
    <citation type="submission" date="2025-08" db="UniProtKB">
        <authorList>
            <consortium name="Ensembl"/>
        </authorList>
    </citation>
    <scope>IDENTIFICATION</scope>
</reference>
<keyword evidence="3" id="KW-0808">Transferase</keyword>
<sequence>MFRRRKKRHRPDISAPQDFHHRVHTSFDAASGRYVGLPPQWQSVIDTLRRPRPLVDPSRITEVQLKKTIVRGSFVGHGDYISHVIAEMSRLSVSSSNSLRRSSLSARKRAQSLGRLGELVEEESYEYDVLGKTGSSTYWQDRIQQARSEGGSPKLNVALQRAKSICEMGSLSEATPPVSTPTGVTGEPGGQYAQSDGAGLRQGPISHLNSLQESNRPNVKVKPAVGHLPDLLSSSGKTPRRPRSSCDLKVRRGVEHSSPTGTSTWTSSRSLRHSSSFNVGLHPKPATPLNQCSPSKPRPSSSQQTAPDGGGKVTHEQFKAALQMVVDPGDPRTTLENFVKIGEGSTGVVCIARERHSGRQVAVKMMDLRKQQRRELLFNEVVIMRDYRHQNVVEMYRSALVEEELWVIMEYLQGGALTHIVSEARMNEEQIASVCEGVLQALTYLHAQGVIHRDIKSDSILLTLDGRVKLSDFGFCAQISNDVPNRKSLVGTPYWMAPEVISKIPYGTEVDVWSLGIMVVEMVDGEPPYFSDTPVVAMKKLRDEAAPSVSPVLKDFLSRMLTRDTKQRSGAADLLEHPFLLQAGSPRCLVPLVEQHRKRMSLC</sequence>
<keyword evidence="7" id="KW-0460">Magnesium</keyword>
<evidence type="ECO:0000256" key="8">
    <source>
        <dbReference type="PROSITE-ProRule" id="PRU10141"/>
    </source>
</evidence>
<dbReference type="InterPro" id="IPR011009">
    <property type="entry name" value="Kinase-like_dom_sf"/>
</dbReference>
<evidence type="ECO:0000256" key="3">
    <source>
        <dbReference type="ARBA" id="ARBA00022679"/>
    </source>
</evidence>
<dbReference type="SUPFAM" id="SSF56112">
    <property type="entry name" value="Protein kinase-like (PK-like)"/>
    <property type="match status" value="1"/>
</dbReference>
<dbReference type="InterPro" id="IPR051931">
    <property type="entry name" value="PAK3-like"/>
</dbReference>
<accession>A0A3Q3X672</accession>